<evidence type="ECO:0000313" key="3">
    <source>
        <dbReference type="EMBL" id="KAE8388473.1"/>
    </source>
</evidence>
<keyword evidence="5" id="KW-1185">Reference proteome</keyword>
<dbReference type="InterPro" id="IPR036249">
    <property type="entry name" value="Thioredoxin-like_sf"/>
</dbReference>
<reference evidence="3" key="2">
    <citation type="submission" date="2019-04" db="EMBL/GenBank/DDBJ databases">
        <title>Friends and foes A comparative genomics studyof 23 Aspergillus species from section Flavi.</title>
        <authorList>
            <consortium name="DOE Joint Genome Institute"/>
            <person name="Kjaerbolling I."/>
            <person name="Vesth T."/>
            <person name="Frisvad J.C."/>
            <person name="Nybo J.L."/>
            <person name="Theobald S."/>
            <person name="Kildgaard S."/>
            <person name="Isbrandt T."/>
            <person name="Kuo A."/>
            <person name="Sato A."/>
            <person name="Lyhne E.K."/>
            <person name="Kogle M.E."/>
            <person name="Wiebenga A."/>
            <person name="Kun R.S."/>
            <person name="Lubbers R.J."/>
            <person name="Makela M.R."/>
            <person name="Barry K."/>
            <person name="Chovatia M."/>
            <person name="Clum A."/>
            <person name="Daum C."/>
            <person name="Haridas S."/>
            <person name="He G."/>
            <person name="LaButti K."/>
            <person name="Lipzen A."/>
            <person name="Mondo S."/>
            <person name="Riley R."/>
            <person name="Salamov A."/>
            <person name="Simmons B.A."/>
            <person name="Magnuson J.K."/>
            <person name="Henrissat B."/>
            <person name="Mortensen U.H."/>
            <person name="Larsen T.O."/>
            <person name="Devries R.P."/>
            <person name="Grigoriev I.V."/>
            <person name="Machida M."/>
            <person name="Baker S.E."/>
            <person name="Andersen M.R."/>
        </authorList>
    </citation>
    <scope>NUCLEOTIDE SEQUENCE [LARGE SCALE GENOMIC DNA]</scope>
    <source>
        <strain evidence="3">IBT 14317</strain>
    </source>
</reference>
<dbReference type="Proteomes" id="UP000326877">
    <property type="component" value="Unassembled WGS sequence"/>
</dbReference>
<sequence>MDHSLELFVLTWGVYPRRILLYLAEKGLLSSPIIKITSVDITENGLSAPGKPPGSVPILRLPNGQFIKQSVAILEYLEDICGNPDPEQTWQVELAKNARDTGSMRGNTPEERSRIRDMLSLADEATSLFSFACHKGTVLFVSMEATNALSAKFALELCKKNLKLLEEYYAEEGRFGSRGRVSIADCLLYSLLHFAKDLYGVDLLSDPELPSMRRFYELFGKRESAKVEADHFPGHIKRLASQWLPVE</sequence>
<dbReference type="SUPFAM" id="SSF47616">
    <property type="entry name" value="GST C-terminal domain-like"/>
    <property type="match status" value="1"/>
</dbReference>
<accession>A0A8H6A6W4</accession>
<feature type="domain" description="GST N-terminal" evidence="1">
    <location>
        <begin position="15"/>
        <end position="79"/>
    </location>
</feature>
<evidence type="ECO:0000313" key="4">
    <source>
        <dbReference type="EMBL" id="KAF5862931.1"/>
    </source>
</evidence>
<dbReference type="Gene3D" id="1.20.1050.10">
    <property type="match status" value="1"/>
</dbReference>
<dbReference type="Pfam" id="PF14497">
    <property type="entry name" value="GST_C_3"/>
    <property type="match status" value="1"/>
</dbReference>
<dbReference type="EMBL" id="SPNV01000062">
    <property type="protein sequence ID" value="KAF5862931.1"/>
    <property type="molecule type" value="Genomic_DNA"/>
</dbReference>
<dbReference type="EMBL" id="ML735278">
    <property type="protein sequence ID" value="KAE8388473.1"/>
    <property type="molecule type" value="Genomic_DNA"/>
</dbReference>
<dbReference type="CDD" id="cd00299">
    <property type="entry name" value="GST_C_family"/>
    <property type="match status" value="1"/>
</dbReference>
<evidence type="ECO:0000313" key="5">
    <source>
        <dbReference type="Proteomes" id="UP000541154"/>
    </source>
</evidence>
<dbReference type="OrthoDB" id="3587182at2759"/>
<dbReference type="Proteomes" id="UP000541154">
    <property type="component" value="Unassembled WGS sequence"/>
</dbReference>
<evidence type="ECO:0000259" key="2">
    <source>
        <dbReference type="Pfam" id="PF14497"/>
    </source>
</evidence>
<name>A0A5N7C3N6_PETAA</name>
<protein>
    <submittedName>
        <fullName evidence="3">Uncharacterized protein</fullName>
    </submittedName>
</protein>
<dbReference type="SUPFAM" id="SSF52833">
    <property type="entry name" value="Thioredoxin-like"/>
    <property type="match status" value="1"/>
</dbReference>
<reference evidence="4 5" key="1">
    <citation type="submission" date="2019-04" db="EMBL/GenBank/DDBJ databases">
        <title>Aspergillus burnettii sp. nov., novel species from soil in southeast Queensland.</title>
        <authorList>
            <person name="Gilchrist C.L.M."/>
            <person name="Pitt J.I."/>
            <person name="Lange L."/>
            <person name="Lacey H.J."/>
            <person name="Vuong D."/>
            <person name="Midgley D.J."/>
            <person name="Greenfield P."/>
            <person name="Bradbury M."/>
            <person name="Lacey E."/>
            <person name="Busk P.K."/>
            <person name="Pilgaard B."/>
            <person name="Chooi Y.H."/>
            <person name="Piggott A.M."/>
        </authorList>
    </citation>
    <scope>NUCLEOTIDE SEQUENCE [LARGE SCALE GENOMIC DNA]</scope>
    <source>
        <strain evidence="4 5">FRR 5400</strain>
    </source>
</reference>
<dbReference type="InterPro" id="IPR004045">
    <property type="entry name" value="Glutathione_S-Trfase_N"/>
</dbReference>
<dbReference type="Pfam" id="PF13409">
    <property type="entry name" value="GST_N_2"/>
    <property type="match status" value="1"/>
</dbReference>
<dbReference type="InterPro" id="IPR004046">
    <property type="entry name" value="GST_C"/>
</dbReference>
<evidence type="ECO:0000259" key="1">
    <source>
        <dbReference type="Pfam" id="PF13409"/>
    </source>
</evidence>
<organism evidence="3">
    <name type="scientific">Petromyces alliaceus</name>
    <name type="common">Aspergillus alliaceus</name>
    <dbReference type="NCBI Taxonomy" id="209559"/>
    <lineage>
        <taxon>Eukaryota</taxon>
        <taxon>Fungi</taxon>
        <taxon>Dikarya</taxon>
        <taxon>Ascomycota</taxon>
        <taxon>Pezizomycotina</taxon>
        <taxon>Eurotiomycetes</taxon>
        <taxon>Eurotiomycetidae</taxon>
        <taxon>Eurotiales</taxon>
        <taxon>Aspergillaceae</taxon>
        <taxon>Aspergillus</taxon>
        <taxon>Aspergillus subgen. Circumdati</taxon>
    </lineage>
</organism>
<feature type="domain" description="Glutathione S-transferase C-terminal" evidence="2">
    <location>
        <begin position="144"/>
        <end position="223"/>
    </location>
</feature>
<accession>A0A5N7C3N6</accession>
<gene>
    <name evidence="3" type="ORF">BDV23DRAFT_185403</name>
    <name evidence="4" type="ORF">ETB97_010972</name>
</gene>
<proteinExistence type="predicted"/>
<dbReference type="InterPro" id="IPR036282">
    <property type="entry name" value="Glutathione-S-Trfase_C_sf"/>
</dbReference>
<dbReference type="AlphaFoldDB" id="A0A5N7C3N6"/>
<dbReference type="Gene3D" id="3.40.30.10">
    <property type="entry name" value="Glutaredoxin"/>
    <property type="match status" value="1"/>
</dbReference>